<evidence type="ECO:0000259" key="6">
    <source>
        <dbReference type="PROSITE" id="PS51029"/>
    </source>
</evidence>
<dbReference type="WBParaSite" id="MhA1_Contig1059.frz3.fgene2">
    <property type="protein sequence ID" value="MhA1_Contig1059.frz3.fgene2"/>
    <property type="gene ID" value="MhA1_Contig1059.frz3.fgene2"/>
</dbReference>
<evidence type="ECO:0000313" key="7">
    <source>
        <dbReference type="Proteomes" id="UP000095281"/>
    </source>
</evidence>
<dbReference type="GO" id="GO:0036064">
    <property type="term" value="C:ciliary basal body"/>
    <property type="evidence" value="ECO:0007669"/>
    <property type="project" value="TreeGrafter"/>
</dbReference>
<dbReference type="Gene3D" id="1.25.40.470">
    <property type="match status" value="1"/>
</dbReference>
<evidence type="ECO:0000256" key="3">
    <source>
        <dbReference type="ARBA" id="ARBA00022737"/>
    </source>
</evidence>
<dbReference type="InterPro" id="IPR006578">
    <property type="entry name" value="MADF-dom"/>
</dbReference>
<keyword evidence="5" id="KW-0966">Cell projection</keyword>
<feature type="domain" description="MADF" evidence="6">
    <location>
        <begin position="232"/>
        <end position="310"/>
    </location>
</feature>
<dbReference type="PANTHER" id="PTHR15722">
    <property type="entry name" value="IFT140/172-RELATED"/>
    <property type="match status" value="1"/>
</dbReference>
<name>A0A1I8AXT6_MELHA</name>
<evidence type="ECO:0000256" key="4">
    <source>
        <dbReference type="ARBA" id="ARBA00023069"/>
    </source>
</evidence>
<accession>A0A1I8AXT6</accession>
<evidence type="ECO:0000313" key="8">
    <source>
        <dbReference type="WBParaSite" id="MhA1_Contig1059.frz3.fgene2"/>
    </source>
</evidence>
<dbReference type="GO" id="GO:0005930">
    <property type="term" value="C:axoneme"/>
    <property type="evidence" value="ECO:0007669"/>
    <property type="project" value="TreeGrafter"/>
</dbReference>
<keyword evidence="3" id="KW-0677">Repeat</keyword>
<protein>
    <submittedName>
        <fullName evidence="8">MADF domain-containing protein</fullName>
    </submittedName>
</protein>
<dbReference type="AlphaFoldDB" id="A0A1I8AXT6"/>
<dbReference type="PANTHER" id="PTHR15722:SF2">
    <property type="entry name" value="INTRAFLAGELLAR TRANSPORT PROTEIN 172 HOMOLOG"/>
    <property type="match status" value="1"/>
</dbReference>
<proteinExistence type="predicted"/>
<comment type="subcellular location">
    <subcellularLocation>
        <location evidence="1">Cell projection</location>
        <location evidence="1">Cilium</location>
    </subcellularLocation>
</comment>
<organism evidence="7 8">
    <name type="scientific">Meloidogyne hapla</name>
    <name type="common">Root-knot nematode worm</name>
    <dbReference type="NCBI Taxonomy" id="6305"/>
    <lineage>
        <taxon>Eukaryota</taxon>
        <taxon>Metazoa</taxon>
        <taxon>Ecdysozoa</taxon>
        <taxon>Nematoda</taxon>
        <taxon>Chromadorea</taxon>
        <taxon>Rhabditida</taxon>
        <taxon>Tylenchina</taxon>
        <taxon>Tylenchomorpha</taxon>
        <taxon>Tylenchoidea</taxon>
        <taxon>Meloidogynidae</taxon>
        <taxon>Meloidogyninae</taxon>
        <taxon>Meloidogyne</taxon>
    </lineage>
</organism>
<reference evidence="8" key="1">
    <citation type="submission" date="2016-11" db="UniProtKB">
        <authorList>
            <consortium name="WormBaseParasite"/>
        </authorList>
    </citation>
    <scope>IDENTIFICATION</scope>
</reference>
<dbReference type="GO" id="GO:0042073">
    <property type="term" value="P:intraciliary transport"/>
    <property type="evidence" value="ECO:0007669"/>
    <property type="project" value="TreeGrafter"/>
</dbReference>
<keyword evidence="2" id="KW-0853">WD repeat</keyword>
<evidence type="ECO:0000256" key="2">
    <source>
        <dbReference type="ARBA" id="ARBA00022574"/>
    </source>
</evidence>
<evidence type="ECO:0000256" key="1">
    <source>
        <dbReference type="ARBA" id="ARBA00004138"/>
    </source>
</evidence>
<dbReference type="GO" id="GO:0030992">
    <property type="term" value="C:intraciliary transport particle B"/>
    <property type="evidence" value="ECO:0007669"/>
    <property type="project" value="TreeGrafter"/>
</dbReference>
<dbReference type="Pfam" id="PF10545">
    <property type="entry name" value="MADF_DNA_bdg"/>
    <property type="match status" value="1"/>
</dbReference>
<evidence type="ECO:0000256" key="5">
    <source>
        <dbReference type="ARBA" id="ARBA00023273"/>
    </source>
</evidence>
<keyword evidence="7" id="KW-1185">Reference proteome</keyword>
<sequence length="344" mass="39656">MVNEKRKAMSYDYILNGNWTSALCIWQQAGQWAEAYRVAKASGGILNHEQTAYLWARSLGIEAAISSLGQELLVEAINFSVTRSDFEFAFGLCHRGVVHRLQFVQQKYAENLAEKRRLAEEFKQRGEFQAAEEQYMLVDDWTAAVNMYQQMGRWSDAYRLAQTFGDESARKQISYLWAKSLDVEAIKLLTQQVIDEAINVSLNNGDFNFFLDLCHMSGVVDHQIHHSLEEENVQQAMKNRPELYNDWLRSYKPGATDALWSSVAEEVGEPVDVIKKPWVRLKRKFRDEKKKPESDWAFFDRLKFLDENSGAEVDTDNAKILHHFDIIDFSGATEIFKISTSVNE</sequence>
<dbReference type="PROSITE" id="PS51029">
    <property type="entry name" value="MADF"/>
    <property type="match status" value="1"/>
</dbReference>
<keyword evidence="4" id="KW-0969">Cilium</keyword>
<dbReference type="Proteomes" id="UP000095281">
    <property type="component" value="Unplaced"/>
</dbReference>